<protein>
    <submittedName>
        <fullName evidence="2">Uncharacterized protein</fullName>
    </submittedName>
</protein>
<dbReference type="RefSeq" id="WP_190946382.1">
    <property type="nucleotide sequence ID" value="NZ_JACJSI010000294.1"/>
</dbReference>
<dbReference type="Gene3D" id="3.40.50.300">
    <property type="entry name" value="P-loop containing nucleotide triphosphate hydrolases"/>
    <property type="match status" value="1"/>
</dbReference>
<dbReference type="InterPro" id="IPR027417">
    <property type="entry name" value="P-loop_NTPase"/>
</dbReference>
<feature type="coiled-coil region" evidence="1">
    <location>
        <begin position="36"/>
        <end position="77"/>
    </location>
</feature>
<accession>A0ABR8E1V4</accession>
<sequence length="514" mass="58772">MRRANPEAYTALADCTPKTKATGILREFSESSKSDLQNLQSKVIDNQNSLEEMRGQVSDLLDEIDHKNLEISDLKLQVLDLKKPLVWTNANSRELQIGNAIVQYFWQTGLYLDRAYAEGDIYDVDICFQIDRNSRFIKESELNEHSEALQQWCRTIKPITFKWDSGKALMVAKVVLKEREKVPTSIEEIRRMIEPAAKFGDIVRRYHDHTQDGKPTLRVMTRTGGGKGVAVKNILHNYVNNLEGWELWLSDPQHGSTQDFWNVPKVAKSPQQASDTLETFVSEFMDRKNGRSLHPNIPVVGIFDECDKTFSKPEKQGISQIWTEIRHRDMKLILIGQSGEVGKNGWTWDEMNNCSMLFIGEAIGTAIKHADDMGWSSDMRDSIPTIYRVVSDWMSEANRSIPAKNKYRLGLLINGLRYTFVEIPPAIDGSFENQKSWLVNQPWESTITQSVPFTNNPTPTLKQPAKVIVSADIECPHCHSQSFRRHSSVKAKNHYRYQCNDCKKTFTALDNKIS</sequence>
<comment type="caution">
    <text evidence="2">The sequence shown here is derived from an EMBL/GenBank/DDBJ whole genome shotgun (WGS) entry which is preliminary data.</text>
</comment>
<name>A0ABR8E1V4_9NOSO</name>
<keyword evidence="3" id="KW-1185">Reference proteome</keyword>
<gene>
    <name evidence="2" type="ORF">H6G97_41750</name>
</gene>
<proteinExistence type="predicted"/>
<evidence type="ECO:0000313" key="3">
    <source>
        <dbReference type="Proteomes" id="UP000623440"/>
    </source>
</evidence>
<evidence type="ECO:0000256" key="1">
    <source>
        <dbReference type="SAM" id="Coils"/>
    </source>
</evidence>
<evidence type="ECO:0000313" key="2">
    <source>
        <dbReference type="EMBL" id="MBD2535566.1"/>
    </source>
</evidence>
<dbReference type="EMBL" id="JACJSI010000294">
    <property type="protein sequence ID" value="MBD2535566.1"/>
    <property type="molecule type" value="Genomic_DNA"/>
</dbReference>
<dbReference type="Proteomes" id="UP000623440">
    <property type="component" value="Unassembled WGS sequence"/>
</dbReference>
<reference evidence="2 3" key="1">
    <citation type="journal article" date="2020" name="ISME J.">
        <title>Comparative genomics reveals insights into cyanobacterial evolution and habitat adaptation.</title>
        <authorList>
            <person name="Chen M.Y."/>
            <person name="Teng W.K."/>
            <person name="Zhao L."/>
            <person name="Hu C.X."/>
            <person name="Zhou Y.K."/>
            <person name="Han B.P."/>
            <person name="Song L.R."/>
            <person name="Shu W.S."/>
        </authorList>
    </citation>
    <scope>NUCLEOTIDE SEQUENCE [LARGE SCALE GENOMIC DNA]</scope>
    <source>
        <strain evidence="2 3">FACHB-838</strain>
    </source>
</reference>
<keyword evidence="1" id="KW-0175">Coiled coil</keyword>
<organism evidence="2 3">
    <name type="scientific">Nostoc flagelliforme FACHB-838</name>
    <dbReference type="NCBI Taxonomy" id="2692904"/>
    <lineage>
        <taxon>Bacteria</taxon>
        <taxon>Bacillati</taxon>
        <taxon>Cyanobacteriota</taxon>
        <taxon>Cyanophyceae</taxon>
        <taxon>Nostocales</taxon>
        <taxon>Nostocaceae</taxon>
        <taxon>Nostoc</taxon>
    </lineage>
</organism>